<evidence type="ECO:0000256" key="11">
    <source>
        <dbReference type="SAM" id="MobiDB-lite"/>
    </source>
</evidence>
<evidence type="ECO:0000256" key="6">
    <source>
        <dbReference type="ARBA" id="ARBA00022827"/>
    </source>
</evidence>
<dbReference type="InterPro" id="IPR054585">
    <property type="entry name" value="NDH2-like_C"/>
</dbReference>
<comment type="caution">
    <text evidence="14">The sequence shown here is derived from an EMBL/GenBank/DDBJ whole genome shotgun (WGS) entry which is preliminary data.</text>
</comment>
<evidence type="ECO:0000256" key="7">
    <source>
        <dbReference type="ARBA" id="ARBA00023002"/>
    </source>
</evidence>
<evidence type="ECO:0000256" key="10">
    <source>
        <dbReference type="ARBA" id="ARBA00049010"/>
    </source>
</evidence>
<comment type="catalytic activity">
    <reaction evidence="10">
        <text>a ubiquinone + NADH + H(+) = a ubiquinol + NAD(+)</text>
        <dbReference type="Rhea" id="RHEA:23152"/>
        <dbReference type="Rhea" id="RHEA-COMP:9565"/>
        <dbReference type="Rhea" id="RHEA-COMP:9566"/>
        <dbReference type="ChEBI" id="CHEBI:15378"/>
        <dbReference type="ChEBI" id="CHEBI:16389"/>
        <dbReference type="ChEBI" id="CHEBI:17976"/>
        <dbReference type="ChEBI" id="CHEBI:57540"/>
        <dbReference type="ChEBI" id="CHEBI:57945"/>
    </reaction>
</comment>
<dbReference type="InterPro" id="IPR036188">
    <property type="entry name" value="FAD/NAD-bd_sf"/>
</dbReference>
<dbReference type="PRINTS" id="PR00368">
    <property type="entry name" value="FADPNR"/>
</dbReference>
<evidence type="ECO:0000313" key="14">
    <source>
        <dbReference type="EMBL" id="GIL54147.1"/>
    </source>
</evidence>
<evidence type="ECO:0000256" key="3">
    <source>
        <dbReference type="ARBA" id="ARBA00012637"/>
    </source>
</evidence>
<evidence type="ECO:0000259" key="12">
    <source>
        <dbReference type="Pfam" id="PF07992"/>
    </source>
</evidence>
<dbReference type="Proteomes" id="UP000747399">
    <property type="component" value="Unassembled WGS sequence"/>
</dbReference>
<reference evidence="14" key="1">
    <citation type="journal article" date="2021" name="Proc. Natl. Acad. Sci. U.S.A.">
        <title>Three genomes in the algal genus Volvox reveal the fate of a haploid sex-determining region after a transition to homothallism.</title>
        <authorList>
            <person name="Yamamoto K."/>
            <person name="Hamaji T."/>
            <person name="Kawai-Toyooka H."/>
            <person name="Matsuzaki R."/>
            <person name="Takahashi F."/>
            <person name="Nishimura Y."/>
            <person name="Kawachi M."/>
            <person name="Noguchi H."/>
            <person name="Minakuchi Y."/>
            <person name="Umen J.G."/>
            <person name="Toyoda A."/>
            <person name="Nozaki H."/>
        </authorList>
    </citation>
    <scope>NUCLEOTIDE SEQUENCE</scope>
    <source>
        <strain evidence="14">NIES-3780</strain>
    </source>
</reference>
<dbReference type="SUPFAM" id="SSF51905">
    <property type="entry name" value="FAD/NAD(P)-binding domain"/>
    <property type="match status" value="2"/>
</dbReference>
<comment type="catalytic activity">
    <reaction evidence="9">
        <text>a quinone + NADH + H(+) = a quinol + NAD(+)</text>
        <dbReference type="Rhea" id="RHEA:46160"/>
        <dbReference type="ChEBI" id="CHEBI:15378"/>
        <dbReference type="ChEBI" id="CHEBI:24646"/>
        <dbReference type="ChEBI" id="CHEBI:57540"/>
        <dbReference type="ChEBI" id="CHEBI:57945"/>
        <dbReference type="ChEBI" id="CHEBI:132124"/>
        <dbReference type="EC" id="1.6.5.9"/>
    </reaction>
</comment>
<name>A0A8J4B4V6_9CHLO</name>
<evidence type="ECO:0000313" key="15">
    <source>
        <dbReference type="Proteomes" id="UP000747399"/>
    </source>
</evidence>
<comment type="subcellular location">
    <subcellularLocation>
        <location evidence="1">Mitochondrion inner membrane</location>
        <topology evidence="1">Peripheral membrane protein</topology>
    </subcellularLocation>
</comment>
<keyword evidence="15" id="KW-1185">Reference proteome</keyword>
<keyword evidence="4" id="KW-0285">Flavoprotein</keyword>
<organism evidence="14 15">
    <name type="scientific">Volvox africanus</name>
    <dbReference type="NCBI Taxonomy" id="51714"/>
    <lineage>
        <taxon>Eukaryota</taxon>
        <taxon>Viridiplantae</taxon>
        <taxon>Chlorophyta</taxon>
        <taxon>core chlorophytes</taxon>
        <taxon>Chlorophyceae</taxon>
        <taxon>CS clade</taxon>
        <taxon>Chlamydomonadales</taxon>
        <taxon>Volvocaceae</taxon>
        <taxon>Volvox</taxon>
    </lineage>
</organism>
<evidence type="ECO:0000256" key="1">
    <source>
        <dbReference type="ARBA" id="ARBA00004637"/>
    </source>
</evidence>
<evidence type="ECO:0000256" key="2">
    <source>
        <dbReference type="ARBA" id="ARBA00005272"/>
    </source>
</evidence>
<keyword evidence="6" id="KW-0274">FAD</keyword>
<keyword evidence="5" id="KW-0496">Mitochondrion</keyword>
<keyword evidence="8" id="KW-0520">NAD</keyword>
<evidence type="ECO:0000256" key="4">
    <source>
        <dbReference type="ARBA" id="ARBA00022630"/>
    </source>
</evidence>
<evidence type="ECO:0000256" key="9">
    <source>
        <dbReference type="ARBA" id="ARBA00047599"/>
    </source>
</evidence>
<dbReference type="Pfam" id="PF07992">
    <property type="entry name" value="Pyr_redox_2"/>
    <property type="match status" value="1"/>
</dbReference>
<sequence>MKALLASLPAIARQHRQFLPTIAGSIRIVQREYAIIPKAAPATADQLPLRTGRPRLVILGTGWAAARLAHDIDPKLYDITVISPRNHMVFTPLLASTTVGTLEPRSVAVHMNDIQPALSSPSNSLYIAEAQAVDPAGRTVTCRSADGVSFSVSYDKLAICTGSQGSTFGIPGVLEHAHFLRDVKQAESIRQRLIENLALAGIPGRALSDWQRLLHVVIVGGGPTGVEVAGELTDFISNELRALYPERARGMRVTLVEARELLGSFDASLREYAARKLIRRGVVLKKGVVHEVTERDVVLKDGTVLPYGLCIWSTGVGPTPFTLSLPFAKTAVGRIAVDKFMRVLASPSQQQGSDQEQLLQPPKSQQLIPSAPGTTVTATSSSSAGPITGPASQGPASAAAPMPGMLADESDTPSTSRLEPVPHVYALGDCCANPDNPLPALAQVAEQQGRYLARILNDAAKGPVYGETSVVQQLAPEFRYRHLGSMATVGGHSAILELGDAQRKQLSVAGFLSWVAWRSAYLTRLGSIPKRLAVAFDWTVTMLFGRDLSRW</sequence>
<feature type="region of interest" description="Disordered" evidence="11">
    <location>
        <begin position="346"/>
        <end position="419"/>
    </location>
</feature>
<proteinExistence type="inferred from homology"/>
<dbReference type="InterPro" id="IPR023753">
    <property type="entry name" value="FAD/NAD-binding_dom"/>
</dbReference>
<dbReference type="PANTHER" id="PTHR43706:SF13">
    <property type="entry name" value="NADH DEHYDROGENASE-RELATED"/>
    <property type="match status" value="1"/>
</dbReference>
<dbReference type="AlphaFoldDB" id="A0A8J4B4V6"/>
<feature type="compositionally biased region" description="Low complexity" evidence="11">
    <location>
        <begin position="346"/>
        <end position="361"/>
    </location>
</feature>
<keyword evidence="7" id="KW-0560">Oxidoreductase</keyword>
<feature type="domain" description="FAD/NAD(P)-binding" evidence="12">
    <location>
        <begin position="55"/>
        <end position="343"/>
    </location>
</feature>
<evidence type="ECO:0000256" key="5">
    <source>
        <dbReference type="ARBA" id="ARBA00022792"/>
    </source>
</evidence>
<dbReference type="Pfam" id="PF22366">
    <property type="entry name" value="NDH2_C"/>
    <property type="match status" value="1"/>
</dbReference>
<gene>
    <name evidence="14" type="ORF">Vafri_9702</name>
</gene>
<dbReference type="PANTHER" id="PTHR43706">
    <property type="entry name" value="NADH DEHYDROGENASE"/>
    <property type="match status" value="1"/>
</dbReference>
<dbReference type="EMBL" id="BNCO01000016">
    <property type="protein sequence ID" value="GIL54147.1"/>
    <property type="molecule type" value="Genomic_DNA"/>
</dbReference>
<feature type="domain" description="External alternative NADH-ubiquinone oxidoreductase-like C-terminal" evidence="13">
    <location>
        <begin position="482"/>
        <end position="547"/>
    </location>
</feature>
<keyword evidence="5" id="KW-0472">Membrane</keyword>
<dbReference type="Gene3D" id="3.50.50.100">
    <property type="match status" value="2"/>
</dbReference>
<dbReference type="GO" id="GO:0005743">
    <property type="term" value="C:mitochondrial inner membrane"/>
    <property type="evidence" value="ECO:0007669"/>
    <property type="project" value="UniProtKB-SubCell"/>
</dbReference>
<dbReference type="EC" id="1.6.5.9" evidence="3"/>
<dbReference type="GO" id="GO:0050136">
    <property type="term" value="F:NADH dehydrogenase (quinone) (non-electrogenic) activity"/>
    <property type="evidence" value="ECO:0007669"/>
    <property type="project" value="UniProtKB-EC"/>
</dbReference>
<accession>A0A8J4B4V6</accession>
<protein>
    <recommendedName>
        <fullName evidence="3">NADH:ubiquinone reductase (non-electrogenic)</fullName>
        <ecNumber evidence="3">1.6.5.9</ecNumber>
    </recommendedName>
</protein>
<keyword evidence="5" id="KW-0999">Mitochondrion inner membrane</keyword>
<dbReference type="InterPro" id="IPR045024">
    <property type="entry name" value="NDH-2"/>
</dbReference>
<evidence type="ECO:0000256" key="8">
    <source>
        <dbReference type="ARBA" id="ARBA00023027"/>
    </source>
</evidence>
<feature type="compositionally biased region" description="Low complexity" evidence="11">
    <location>
        <begin position="369"/>
        <end position="407"/>
    </location>
</feature>
<evidence type="ECO:0000259" key="13">
    <source>
        <dbReference type="Pfam" id="PF22366"/>
    </source>
</evidence>
<comment type="similarity">
    <text evidence="2">Belongs to the NADH dehydrogenase family.</text>
</comment>